<evidence type="ECO:0008006" key="4">
    <source>
        <dbReference type="Google" id="ProtNLM"/>
    </source>
</evidence>
<gene>
    <name evidence="2" type="ORF">M595_3433</name>
</gene>
<feature type="transmembrane region" description="Helical" evidence="1">
    <location>
        <begin position="261"/>
        <end position="286"/>
    </location>
</feature>
<feature type="transmembrane region" description="Helical" evidence="1">
    <location>
        <begin position="75"/>
        <end position="97"/>
    </location>
</feature>
<dbReference type="RefSeq" id="WP_023067193.1">
    <property type="nucleotide sequence ID" value="NZ_AUZM01000034.1"/>
</dbReference>
<keyword evidence="1" id="KW-0472">Membrane</keyword>
<keyword evidence="1" id="KW-1133">Transmembrane helix</keyword>
<dbReference type="InterPro" id="IPR018650">
    <property type="entry name" value="STSV1_Orf64"/>
</dbReference>
<sequence length="461" mass="51647">MVVFSTIILFVCSSFRHALFQSNAFDLGIFDNGIYLLSQGQKPFVTFRGLHILGDHGAFILYPLALLYKIFPQVHWLLFVQAFSLSIGAIPTFYLAINAGLKQSQATTMAAVYLLYPLVFNLNLFDFHPEVIALPTLLFAILAARLEQVFRFTVAIVIILSCKAVLSLTVMALGIGLLLFEKKRICGIIAIFTGLAWFLVATQVIIPHFSGGEPAGVKFYDSLGDSVFEIALNILLKPGIVFQQIFTLSNLEYLVLLTIPLIWGLSFRHLTPLVGAIPILLLNLLSDSVQQKNLTQQYSLPILPFLLVAVIASLAAGEGWFRQPKKIILWSLIAFFALAKYGYFGSRYLKHFDTVKASHEAVALVETKGSVLTADHIAPHLTHRSVLMLTTKGAEKFDLNEFKYILLNASYPGWDSSRELVYRLVDKLKTMPNFQLRYQKSEVMLFENQDNTTIIKSNNNQ</sequence>
<feature type="transmembrane region" description="Helical" evidence="1">
    <location>
        <begin position="127"/>
        <end position="146"/>
    </location>
</feature>
<feature type="transmembrane region" description="Helical" evidence="1">
    <location>
        <begin position="48"/>
        <end position="68"/>
    </location>
</feature>
<feature type="transmembrane region" description="Helical" evidence="1">
    <location>
        <begin position="152"/>
        <end position="180"/>
    </location>
</feature>
<dbReference type="PATRIC" id="fig|1348334.3.peg.3321"/>
<accession>U7QF97</accession>
<evidence type="ECO:0000256" key="1">
    <source>
        <dbReference type="SAM" id="Phobius"/>
    </source>
</evidence>
<feature type="transmembrane region" description="Helical" evidence="1">
    <location>
        <begin position="187"/>
        <end position="206"/>
    </location>
</feature>
<feature type="transmembrane region" description="Helical" evidence="1">
    <location>
        <begin position="327"/>
        <end position="344"/>
    </location>
</feature>
<feature type="transmembrane region" description="Helical" evidence="1">
    <location>
        <begin position="298"/>
        <end position="321"/>
    </location>
</feature>
<comment type="caution">
    <text evidence="2">The sequence shown here is derived from an EMBL/GenBank/DDBJ whole genome shotgun (WGS) entry which is preliminary data.</text>
</comment>
<keyword evidence="1" id="KW-0812">Transmembrane</keyword>
<evidence type="ECO:0000313" key="2">
    <source>
        <dbReference type="EMBL" id="ERT06578.1"/>
    </source>
</evidence>
<organism evidence="2 3">
    <name type="scientific">Lyngbya aestuarii BL J</name>
    <dbReference type="NCBI Taxonomy" id="1348334"/>
    <lineage>
        <taxon>Bacteria</taxon>
        <taxon>Bacillati</taxon>
        <taxon>Cyanobacteriota</taxon>
        <taxon>Cyanophyceae</taxon>
        <taxon>Oscillatoriophycideae</taxon>
        <taxon>Oscillatoriales</taxon>
        <taxon>Microcoleaceae</taxon>
        <taxon>Lyngbya</taxon>
    </lineage>
</organism>
<dbReference type="Proteomes" id="UP000017127">
    <property type="component" value="Unassembled WGS sequence"/>
</dbReference>
<dbReference type="Pfam" id="PF09852">
    <property type="entry name" value="DUF2079"/>
    <property type="match status" value="1"/>
</dbReference>
<reference evidence="2 3" key="1">
    <citation type="journal article" date="2013" name="Front. Microbiol.">
        <title>Comparative genomic analyses of the cyanobacterium, Lyngbya aestuarii BL J, a powerful hydrogen producer.</title>
        <authorList>
            <person name="Kothari A."/>
            <person name="Vaughn M."/>
            <person name="Garcia-Pichel F."/>
        </authorList>
    </citation>
    <scope>NUCLEOTIDE SEQUENCE [LARGE SCALE GENOMIC DNA]</scope>
    <source>
        <strain evidence="2 3">BL J</strain>
    </source>
</reference>
<name>U7QF97_9CYAN</name>
<proteinExistence type="predicted"/>
<keyword evidence="3" id="KW-1185">Reference proteome</keyword>
<evidence type="ECO:0000313" key="3">
    <source>
        <dbReference type="Proteomes" id="UP000017127"/>
    </source>
</evidence>
<dbReference type="AlphaFoldDB" id="U7QF97"/>
<protein>
    <recommendedName>
        <fullName evidence="4">DUF2079 domain-containing protein</fullName>
    </recommendedName>
</protein>
<dbReference type="EMBL" id="AUZM01000034">
    <property type="protein sequence ID" value="ERT06578.1"/>
    <property type="molecule type" value="Genomic_DNA"/>
</dbReference>